<protein>
    <recommendedName>
        <fullName evidence="1">Glycosyl transferase family 1 domain-containing protein</fullName>
    </recommendedName>
</protein>
<dbReference type="SUPFAM" id="SSF53756">
    <property type="entry name" value="UDP-Glycosyltransferase/glycogen phosphorylase"/>
    <property type="match status" value="1"/>
</dbReference>
<dbReference type="OrthoDB" id="9790710at2"/>
<dbReference type="InterPro" id="IPR001296">
    <property type="entry name" value="Glyco_trans_1"/>
</dbReference>
<dbReference type="EMBL" id="LOCK01000017">
    <property type="protein sequence ID" value="KTE92013.1"/>
    <property type="molecule type" value="Genomic_DNA"/>
</dbReference>
<dbReference type="GO" id="GO:0016757">
    <property type="term" value="F:glycosyltransferase activity"/>
    <property type="evidence" value="ECO:0007669"/>
    <property type="project" value="InterPro"/>
</dbReference>
<evidence type="ECO:0000313" key="3">
    <source>
        <dbReference type="Proteomes" id="UP000054623"/>
    </source>
</evidence>
<dbReference type="Pfam" id="PF00534">
    <property type="entry name" value="Glycos_transf_1"/>
    <property type="match status" value="1"/>
</dbReference>
<gene>
    <name evidence="2" type="ORF">AT727_03500</name>
</gene>
<proteinExistence type="predicted"/>
<comment type="caution">
    <text evidence="2">The sequence shown here is derived from an EMBL/GenBank/DDBJ whole genome shotgun (WGS) entry which is preliminary data.</text>
</comment>
<organism evidence="2 3">
    <name type="scientific">Desulfitobacterium hafniense</name>
    <name type="common">Desulfitobacterium frappieri</name>
    <dbReference type="NCBI Taxonomy" id="49338"/>
    <lineage>
        <taxon>Bacteria</taxon>
        <taxon>Bacillati</taxon>
        <taxon>Bacillota</taxon>
        <taxon>Clostridia</taxon>
        <taxon>Eubacteriales</taxon>
        <taxon>Desulfitobacteriaceae</taxon>
        <taxon>Desulfitobacterium</taxon>
    </lineage>
</organism>
<evidence type="ECO:0000259" key="1">
    <source>
        <dbReference type="Pfam" id="PF00534"/>
    </source>
</evidence>
<feature type="domain" description="Glycosyl transferase family 1" evidence="1">
    <location>
        <begin position="176"/>
        <end position="324"/>
    </location>
</feature>
<reference evidence="2 3" key="1">
    <citation type="submission" date="2015-12" db="EMBL/GenBank/DDBJ databases">
        <title>Draft Genome Sequence of Desulfitobacterium hafniense Strain DH, a Sulfate-reducing Bacterium Isolated from Paddy Soils.</title>
        <authorList>
            <person name="Bao P."/>
            <person name="Zhang X."/>
            <person name="Li G."/>
        </authorList>
    </citation>
    <scope>NUCLEOTIDE SEQUENCE [LARGE SCALE GENOMIC DNA]</scope>
    <source>
        <strain evidence="2 3">DH</strain>
    </source>
</reference>
<dbReference type="Proteomes" id="UP000054623">
    <property type="component" value="Unassembled WGS sequence"/>
</dbReference>
<dbReference type="CDD" id="cd03801">
    <property type="entry name" value="GT4_PimA-like"/>
    <property type="match status" value="1"/>
</dbReference>
<accession>A0A0W1JKE8</accession>
<dbReference type="RefSeq" id="WP_058491183.1">
    <property type="nucleotide sequence ID" value="NZ_LOCK01000017.1"/>
</dbReference>
<dbReference type="AlphaFoldDB" id="A0A0W1JKE8"/>
<name>A0A0W1JKE8_DESHA</name>
<evidence type="ECO:0000313" key="2">
    <source>
        <dbReference type="EMBL" id="KTE92013.1"/>
    </source>
</evidence>
<sequence>MKFLHIAAHLGGGAGKAIAALAESCSLKHQQAILLLEHPKRAFYVEECKRHGVNVVSADDRDIVKELIAWADVVVLNWWHHPRMAGFLADFPVLPVRLFLWSHINGCAYPYLPASFAEMMRVIGFTSSYSLDNPYWSKAEKERIRKKAGLVYGIGQYDLSAPQKPGYKANQHFTVGYVGTLNYGKIHPCFAQYCLAAARVVPDISFEVIGDPDNELARDIEQAGLGERVRFTGYVTDVDKHLLDYDAFGYLLHPDHFGTTENVILEAMLAGVPVVARNQSTERTILRHEETGFLVESPEEYAAVLARLSKDAALSERVGQEGRRYVAEHYNLQKNCDRFLRLANKAMEEPKAPIRFAIGDIPSEWFLHFLPPDERGYFSACMGETPSPRDLAALTRSQPIFWQASKSSVYQFLHYYPHDKGLQRLVCHLTEMKGLVVNESSKRYTVF</sequence>
<dbReference type="PANTHER" id="PTHR12526:SF630">
    <property type="entry name" value="GLYCOSYLTRANSFERASE"/>
    <property type="match status" value="1"/>
</dbReference>
<dbReference type="PANTHER" id="PTHR12526">
    <property type="entry name" value="GLYCOSYLTRANSFERASE"/>
    <property type="match status" value="1"/>
</dbReference>
<dbReference type="Gene3D" id="3.40.50.2000">
    <property type="entry name" value="Glycogen Phosphorylase B"/>
    <property type="match status" value="1"/>
</dbReference>